<feature type="transmembrane region" description="Helical" evidence="1">
    <location>
        <begin position="67"/>
        <end position="87"/>
    </location>
</feature>
<dbReference type="EMBL" id="CABFNP030001316">
    <property type="protein sequence ID" value="CAI6099292.1"/>
    <property type="molecule type" value="Genomic_DNA"/>
</dbReference>
<dbReference type="Proteomes" id="UP001160390">
    <property type="component" value="Unassembled WGS sequence"/>
</dbReference>
<keyword evidence="1" id="KW-0812">Transmembrane</keyword>
<accession>A0AA35QC59</accession>
<comment type="caution">
    <text evidence="3">The sequence shown here is derived from an EMBL/GenBank/DDBJ whole genome shotgun (WGS) entry which is preliminary data.</text>
</comment>
<evidence type="ECO:0000313" key="4">
    <source>
        <dbReference type="Proteomes" id="UP001160390"/>
    </source>
</evidence>
<organism evidence="3 4">
    <name type="scientific">Clonostachys chloroleuca</name>
    <dbReference type="NCBI Taxonomy" id="1926264"/>
    <lineage>
        <taxon>Eukaryota</taxon>
        <taxon>Fungi</taxon>
        <taxon>Dikarya</taxon>
        <taxon>Ascomycota</taxon>
        <taxon>Pezizomycotina</taxon>
        <taxon>Sordariomycetes</taxon>
        <taxon>Hypocreomycetidae</taxon>
        <taxon>Hypocreales</taxon>
        <taxon>Bionectriaceae</taxon>
        <taxon>Clonostachys</taxon>
    </lineage>
</organism>
<feature type="non-terminal residue" evidence="3">
    <location>
        <position position="1"/>
    </location>
</feature>
<protein>
    <recommendedName>
        <fullName evidence="2">DUF7730 domain-containing protein</fullName>
    </recommendedName>
</protein>
<sequence length="528" mass="59489">VVLISTICWGVAGTCIMTSSVSCLAAVREHMCSTPSFKTTLRDVGDIWPDIWSECRRIGVVRCLPELALGLVVTVGMLLLALFAHIWKLVDHTILPIIDPWSLYHEERREYRRRDREFARRFLARRDAVTISGRSRRTSRRKSDLFFDRLPAEIRRLILIEAFGHRTLHMNLEFQHPFHLVDAKSDDLSNTHAGIEYSAVATADGSMTGSPSHLLTGEARRWTWFGCVCHRIPPTCSALSYGRRRSWPIGHGIASEPNGDCCLEGAGTCNEWPGEWPGKCQIGALGWLLSCRQAYLEGMDVLYRTNTIHIASAPLLHHLPDIMTPNVLSRITSLELVWNATQVPLALGFTGQAASKSHKRQTEPLFPSLQVLRITFASLTWGELDAATGLNWPYSSKDTLASRLQTRLFPDIDALLDRIVPPSTDVTISCPKWIWYEVTDLALVEKQGKEATRPQRADIEGLKCWRETPSAATSGDKGLEEASGSTFRAGFWVHIPVEDVNLGTGRNYDWKRDQLYDLEQVRFRYPVI</sequence>
<gene>
    <name evidence="3" type="ORF">CCHLO57077_00009594</name>
</gene>
<feature type="domain" description="DUF7730" evidence="2">
    <location>
        <begin position="279"/>
        <end position="345"/>
    </location>
</feature>
<dbReference type="Pfam" id="PF24864">
    <property type="entry name" value="DUF7730"/>
    <property type="match status" value="1"/>
</dbReference>
<keyword evidence="1" id="KW-1133">Transmembrane helix</keyword>
<keyword evidence="1" id="KW-0472">Membrane</keyword>
<dbReference type="PANTHER" id="PTHR38790">
    <property type="entry name" value="2EXR DOMAIN-CONTAINING PROTEIN-RELATED"/>
    <property type="match status" value="1"/>
</dbReference>
<evidence type="ECO:0000313" key="3">
    <source>
        <dbReference type="EMBL" id="CAI6099292.1"/>
    </source>
</evidence>
<proteinExistence type="predicted"/>
<evidence type="ECO:0000256" key="1">
    <source>
        <dbReference type="SAM" id="Phobius"/>
    </source>
</evidence>
<keyword evidence="4" id="KW-1185">Reference proteome</keyword>
<reference evidence="3" key="1">
    <citation type="submission" date="2023-01" db="EMBL/GenBank/DDBJ databases">
        <authorList>
            <person name="Piombo E."/>
        </authorList>
    </citation>
    <scope>NUCLEOTIDE SEQUENCE</scope>
</reference>
<dbReference type="InterPro" id="IPR056632">
    <property type="entry name" value="DUF7730"/>
</dbReference>
<dbReference type="PANTHER" id="PTHR38790:SF4">
    <property type="entry name" value="2EXR DOMAIN-CONTAINING PROTEIN"/>
    <property type="match status" value="1"/>
</dbReference>
<dbReference type="AlphaFoldDB" id="A0AA35QC59"/>
<name>A0AA35QC59_9HYPO</name>
<evidence type="ECO:0000259" key="2">
    <source>
        <dbReference type="Pfam" id="PF24864"/>
    </source>
</evidence>